<protein>
    <recommendedName>
        <fullName evidence="3">BAG domain-containing protein</fullName>
    </recommendedName>
</protein>
<dbReference type="Gene3D" id="1.20.58.120">
    <property type="entry name" value="BAG domain"/>
    <property type="match status" value="1"/>
</dbReference>
<evidence type="ECO:0000313" key="5">
    <source>
        <dbReference type="Proteomes" id="UP001497512"/>
    </source>
</evidence>
<gene>
    <name evidence="4" type="ORF">CSSPTR1EN2_LOCUS1318</name>
</gene>
<keyword evidence="2" id="KW-0472">Membrane</keyword>
<evidence type="ECO:0000259" key="3">
    <source>
        <dbReference type="Pfam" id="PF02179"/>
    </source>
</evidence>
<organism evidence="4 5">
    <name type="scientific">Sphagnum troendelagicum</name>
    <dbReference type="NCBI Taxonomy" id="128251"/>
    <lineage>
        <taxon>Eukaryota</taxon>
        <taxon>Viridiplantae</taxon>
        <taxon>Streptophyta</taxon>
        <taxon>Embryophyta</taxon>
        <taxon>Bryophyta</taxon>
        <taxon>Sphagnophytina</taxon>
        <taxon>Sphagnopsida</taxon>
        <taxon>Sphagnales</taxon>
        <taxon>Sphagnaceae</taxon>
        <taxon>Sphagnum</taxon>
    </lineage>
</organism>
<sequence>MDRERNRVVRQQRKGDMKKRAVGYEDPAKPVWVSAPFIAVAATTAFLIAGHLLSRRPGRRPGGDGGDRSQGGEGANNSTVVPGGNNNNNNKVTHRWNQPMSLAELRALRAEAAESRLPPELSRNKKSSSTGGKLTPLGSILLLARKIDKLEEESSSFLHSVGGVAELDSIQVKGKARLLELLTQVQLEVDGIKSDESVRPHRKSQTNRIQALILALEKAGHATTVVKESSHLQSTSISNLST</sequence>
<reference evidence="4 5" key="1">
    <citation type="submission" date="2024-02" db="EMBL/GenBank/DDBJ databases">
        <authorList>
            <consortium name="ELIXIR-Norway"/>
            <consortium name="Elixir Norway"/>
        </authorList>
    </citation>
    <scope>NUCLEOTIDE SEQUENCE [LARGE SCALE GENOMIC DNA]</scope>
</reference>
<accession>A0ABP0TBG1</accession>
<dbReference type="Pfam" id="PF02179">
    <property type="entry name" value="BAG"/>
    <property type="match status" value="1"/>
</dbReference>
<feature type="region of interest" description="Disordered" evidence="1">
    <location>
        <begin position="1"/>
        <end position="21"/>
    </location>
</feature>
<keyword evidence="2" id="KW-0812">Transmembrane</keyword>
<dbReference type="InterPro" id="IPR003103">
    <property type="entry name" value="BAG_domain"/>
</dbReference>
<keyword evidence="5" id="KW-1185">Reference proteome</keyword>
<feature type="region of interest" description="Disordered" evidence="1">
    <location>
        <begin position="54"/>
        <end position="94"/>
    </location>
</feature>
<dbReference type="SUPFAM" id="SSF63491">
    <property type="entry name" value="BAG domain"/>
    <property type="match status" value="1"/>
</dbReference>
<evidence type="ECO:0000256" key="1">
    <source>
        <dbReference type="SAM" id="MobiDB-lite"/>
    </source>
</evidence>
<feature type="region of interest" description="Disordered" evidence="1">
    <location>
        <begin position="113"/>
        <end position="132"/>
    </location>
</feature>
<proteinExistence type="predicted"/>
<dbReference type="Proteomes" id="UP001497512">
    <property type="component" value="Chromosome 1"/>
</dbReference>
<name>A0ABP0TBG1_9BRYO</name>
<evidence type="ECO:0000313" key="4">
    <source>
        <dbReference type="EMBL" id="CAK9191293.1"/>
    </source>
</evidence>
<dbReference type="InterPro" id="IPR036533">
    <property type="entry name" value="BAG_dom_sf"/>
</dbReference>
<dbReference type="EMBL" id="OZ019893">
    <property type="protein sequence ID" value="CAK9191293.1"/>
    <property type="molecule type" value="Genomic_DNA"/>
</dbReference>
<evidence type="ECO:0000256" key="2">
    <source>
        <dbReference type="SAM" id="Phobius"/>
    </source>
</evidence>
<feature type="transmembrane region" description="Helical" evidence="2">
    <location>
        <begin position="31"/>
        <end position="53"/>
    </location>
</feature>
<feature type="domain" description="BAG" evidence="3">
    <location>
        <begin position="145"/>
        <end position="218"/>
    </location>
</feature>
<keyword evidence="2" id="KW-1133">Transmembrane helix</keyword>